<dbReference type="Proteomes" id="UP000289437">
    <property type="component" value="Unassembled WGS sequence"/>
</dbReference>
<evidence type="ECO:0000313" key="3">
    <source>
        <dbReference type="Proteomes" id="UP000289437"/>
    </source>
</evidence>
<comment type="caution">
    <text evidence="2">The sequence shown here is derived from an EMBL/GenBank/DDBJ whole genome shotgun (WGS) entry which is preliminary data.</text>
</comment>
<sequence length="261" mass="26533">MFAMAYSMNLRGLVLGAVLAIGLPVLAQDGGGQMGSGNGFAGGQRVSGTVTAVAGDKLTVKSETGDIYQVVTTTNTRVMKDRQPIKLADIPVGSGVGAMGLMDAPTKTVHAMFVMVVDPEQVKKAREGLGKVYIMGKVEKIEETTLTILRSDGVTQKIEVDEGTSFKRGRGTRMGDGGTGGPPTAASGEAGGRQAESITLLDIKVGDNVGGPGALKNGVFVAKELGVMSPGTGRRRRGADGAGAAEGAPANSGTGQTQTPQ</sequence>
<name>A0A4V1L5V5_9BACT</name>
<reference evidence="2 3" key="1">
    <citation type="submission" date="2018-11" db="EMBL/GenBank/DDBJ databases">
        <authorList>
            <person name="Mardanov A.V."/>
            <person name="Ravin N.V."/>
            <person name="Dedysh S.N."/>
        </authorList>
    </citation>
    <scope>NUCLEOTIDE SEQUENCE [LARGE SCALE GENOMIC DNA]</scope>
    <source>
        <strain evidence="2 3">AF10</strain>
    </source>
</reference>
<protein>
    <recommendedName>
        <fullName evidence="4">DUF5666 domain-containing protein</fullName>
    </recommendedName>
</protein>
<feature type="region of interest" description="Disordered" evidence="1">
    <location>
        <begin position="227"/>
        <end position="261"/>
    </location>
</feature>
<keyword evidence="3" id="KW-1185">Reference proteome</keyword>
<evidence type="ECO:0008006" key="4">
    <source>
        <dbReference type="Google" id="ProtNLM"/>
    </source>
</evidence>
<evidence type="ECO:0000313" key="2">
    <source>
        <dbReference type="EMBL" id="RXH57084.1"/>
    </source>
</evidence>
<gene>
    <name evidence="2" type="ORF">GRAN_0394</name>
</gene>
<dbReference type="EMBL" id="RDSM01000001">
    <property type="protein sequence ID" value="RXH57084.1"/>
    <property type="molecule type" value="Genomic_DNA"/>
</dbReference>
<feature type="region of interest" description="Disordered" evidence="1">
    <location>
        <begin position="160"/>
        <end position="193"/>
    </location>
</feature>
<feature type="compositionally biased region" description="Gly residues" evidence="1">
    <location>
        <begin position="172"/>
        <end position="181"/>
    </location>
</feature>
<reference evidence="3" key="2">
    <citation type="submission" date="2019-02" db="EMBL/GenBank/DDBJ databases">
        <title>Granulicella sibirica sp. nov., a psychrotolerant acidobacterium isolated from an organic soil layer in forested tundra, West Siberia.</title>
        <authorList>
            <person name="Oshkin I.Y."/>
            <person name="Kulichevskaya I.S."/>
            <person name="Rijpstra W.I.C."/>
            <person name="Sinninghe Damste J.S."/>
            <person name="Rakitin A.L."/>
            <person name="Ravin N.V."/>
            <person name="Dedysh S.N."/>
        </authorList>
    </citation>
    <scope>NUCLEOTIDE SEQUENCE [LARGE SCALE GENOMIC DNA]</scope>
    <source>
        <strain evidence="3">AF10</strain>
    </source>
</reference>
<proteinExistence type="predicted"/>
<dbReference type="AlphaFoldDB" id="A0A4V1L5V5"/>
<evidence type="ECO:0000256" key="1">
    <source>
        <dbReference type="SAM" id="MobiDB-lite"/>
    </source>
</evidence>
<feature type="compositionally biased region" description="Polar residues" evidence="1">
    <location>
        <begin position="251"/>
        <end position="261"/>
    </location>
</feature>
<organism evidence="2 3">
    <name type="scientific">Granulicella sibirica</name>
    <dbReference type="NCBI Taxonomy" id="2479048"/>
    <lineage>
        <taxon>Bacteria</taxon>
        <taxon>Pseudomonadati</taxon>
        <taxon>Acidobacteriota</taxon>
        <taxon>Terriglobia</taxon>
        <taxon>Terriglobales</taxon>
        <taxon>Acidobacteriaceae</taxon>
        <taxon>Granulicella</taxon>
    </lineage>
</organism>
<accession>A0A4V1L5V5</accession>